<accession>X0UAN2</accession>
<comment type="caution">
    <text evidence="1">The sequence shown here is derived from an EMBL/GenBank/DDBJ whole genome shotgun (WGS) entry which is preliminary data.</text>
</comment>
<dbReference type="InterPro" id="IPR007325">
    <property type="entry name" value="KFase/CYL"/>
</dbReference>
<feature type="non-terminal residue" evidence="1">
    <location>
        <position position="1"/>
    </location>
</feature>
<dbReference type="Gene3D" id="3.50.30.50">
    <property type="entry name" value="Putative cyclase"/>
    <property type="match status" value="1"/>
</dbReference>
<dbReference type="AlphaFoldDB" id="X0UAN2"/>
<dbReference type="GO" id="GO:0019441">
    <property type="term" value="P:L-tryptophan catabolic process to kynurenine"/>
    <property type="evidence" value="ECO:0007669"/>
    <property type="project" value="InterPro"/>
</dbReference>
<dbReference type="InterPro" id="IPR037175">
    <property type="entry name" value="KFase_sf"/>
</dbReference>
<dbReference type="SUPFAM" id="SSF102198">
    <property type="entry name" value="Putative cyclase"/>
    <property type="match status" value="1"/>
</dbReference>
<sequence>HLNINLIFSIITMNKKEIMLGNTKYLVIDLTQPLRLDVEVYPNDPKPEREVFSDIKTGYEHYIHKIGDHNFQPHGDAPKHQNPELKDKGIEIFGLEHCFNKACLIDLSNSQEAKDFNGIKYLVNVKKEHLEPFAEQLSQIGAVLIRTGYDKWLEANKPHTPENLPYLTKDAAEFITSFNKIKVIGIDSLTVDPVGSHVSHQTLKNTLIVESLVYLNEIPSESRFNFYLQTSPIKIVGATGGAVVAYAFIEL</sequence>
<proteinExistence type="predicted"/>
<dbReference type="EMBL" id="BARS01010795">
    <property type="protein sequence ID" value="GAF97417.1"/>
    <property type="molecule type" value="Genomic_DNA"/>
</dbReference>
<gene>
    <name evidence="1" type="ORF">S01H1_19875</name>
</gene>
<evidence type="ECO:0008006" key="2">
    <source>
        <dbReference type="Google" id="ProtNLM"/>
    </source>
</evidence>
<dbReference type="PANTHER" id="PTHR31118">
    <property type="entry name" value="CYCLASE-LIKE PROTEIN 2"/>
    <property type="match status" value="1"/>
</dbReference>
<dbReference type="GO" id="GO:0004061">
    <property type="term" value="F:arylformamidase activity"/>
    <property type="evidence" value="ECO:0007669"/>
    <property type="project" value="InterPro"/>
</dbReference>
<reference evidence="1" key="1">
    <citation type="journal article" date="2014" name="Front. Microbiol.">
        <title>High frequency of phylogenetically diverse reductive dehalogenase-homologous genes in deep subseafloor sedimentary metagenomes.</title>
        <authorList>
            <person name="Kawai M."/>
            <person name="Futagami T."/>
            <person name="Toyoda A."/>
            <person name="Takaki Y."/>
            <person name="Nishi S."/>
            <person name="Hori S."/>
            <person name="Arai W."/>
            <person name="Tsubouchi T."/>
            <person name="Morono Y."/>
            <person name="Uchiyama I."/>
            <person name="Ito T."/>
            <person name="Fujiyama A."/>
            <person name="Inagaki F."/>
            <person name="Takami H."/>
        </authorList>
    </citation>
    <scope>NUCLEOTIDE SEQUENCE</scope>
    <source>
        <strain evidence="1">Expedition CK06-06</strain>
    </source>
</reference>
<organism evidence="1">
    <name type="scientific">marine sediment metagenome</name>
    <dbReference type="NCBI Taxonomy" id="412755"/>
    <lineage>
        <taxon>unclassified sequences</taxon>
        <taxon>metagenomes</taxon>
        <taxon>ecological metagenomes</taxon>
    </lineage>
</organism>
<name>X0UAN2_9ZZZZ</name>
<dbReference type="PANTHER" id="PTHR31118:SF12">
    <property type="entry name" value="CYCLASE-LIKE PROTEIN 2"/>
    <property type="match status" value="1"/>
</dbReference>
<dbReference type="Pfam" id="PF04199">
    <property type="entry name" value="Cyclase"/>
    <property type="match status" value="1"/>
</dbReference>
<protein>
    <recommendedName>
        <fullName evidence="2">Cyclase family protein</fullName>
    </recommendedName>
</protein>
<evidence type="ECO:0000313" key="1">
    <source>
        <dbReference type="EMBL" id="GAF97417.1"/>
    </source>
</evidence>